<reference evidence="9" key="1">
    <citation type="submission" date="2018-06" db="EMBL/GenBank/DDBJ databases">
        <authorList>
            <consortium name="Pathogen Informatics"/>
            <person name="Doyle S."/>
        </authorList>
    </citation>
    <scope>NUCLEOTIDE SEQUENCE [LARGE SCALE GENOMIC DNA]</scope>
    <source>
        <strain evidence="9">NCTC13765</strain>
    </source>
</reference>
<dbReference type="GO" id="GO:0015833">
    <property type="term" value="P:peptide transport"/>
    <property type="evidence" value="ECO:0007669"/>
    <property type="project" value="UniProtKB-KW"/>
</dbReference>
<dbReference type="Proteomes" id="UP000254634">
    <property type="component" value="Unassembled WGS sequence"/>
</dbReference>
<keyword evidence="6" id="KW-0653">Protein transport</keyword>
<dbReference type="InterPro" id="IPR023765">
    <property type="entry name" value="SBP_5_CS"/>
</dbReference>
<dbReference type="GO" id="GO:0043190">
    <property type="term" value="C:ATP-binding cassette (ABC) transporter complex"/>
    <property type="evidence" value="ECO:0007669"/>
    <property type="project" value="InterPro"/>
</dbReference>
<evidence type="ECO:0000256" key="5">
    <source>
        <dbReference type="ARBA" id="ARBA00022856"/>
    </source>
</evidence>
<evidence type="ECO:0000256" key="2">
    <source>
        <dbReference type="ARBA" id="ARBA00005695"/>
    </source>
</evidence>
<dbReference type="SUPFAM" id="SSF53850">
    <property type="entry name" value="Periplasmic binding protein-like II"/>
    <property type="match status" value="1"/>
</dbReference>
<dbReference type="InterPro" id="IPR030678">
    <property type="entry name" value="Peptide/Ni-bd"/>
</dbReference>
<gene>
    <name evidence="9" type="primary">sarA</name>
    <name evidence="9" type="ORF">NCTC13765_02027</name>
</gene>
<feature type="chain" id="PRO_5038535864" evidence="7">
    <location>
        <begin position="23"/>
        <end position="653"/>
    </location>
</feature>
<protein>
    <submittedName>
        <fullName evidence="9">Peptide ABC transporter periplasmic protein</fullName>
    </submittedName>
</protein>
<name>A0A380L1P8_9STRE</name>
<keyword evidence="4 7" id="KW-0732">Signal</keyword>
<dbReference type="AlphaFoldDB" id="A0A380L1P8"/>
<dbReference type="Gene3D" id="3.90.76.10">
    <property type="entry name" value="Dipeptide-binding Protein, Domain 1"/>
    <property type="match status" value="1"/>
</dbReference>
<dbReference type="STRING" id="1123307.GCA_000380065_00188"/>
<dbReference type="GO" id="GO:0015031">
    <property type="term" value="P:protein transport"/>
    <property type="evidence" value="ECO:0007669"/>
    <property type="project" value="UniProtKB-KW"/>
</dbReference>
<evidence type="ECO:0000256" key="1">
    <source>
        <dbReference type="ARBA" id="ARBA00004193"/>
    </source>
</evidence>
<dbReference type="EMBL" id="UHFR01000005">
    <property type="protein sequence ID" value="SUN77500.1"/>
    <property type="molecule type" value="Genomic_DNA"/>
</dbReference>
<dbReference type="CDD" id="cd08504">
    <property type="entry name" value="PBP2_OppA"/>
    <property type="match status" value="1"/>
</dbReference>
<dbReference type="Gene3D" id="3.10.105.10">
    <property type="entry name" value="Dipeptide-binding Protein, Domain 3"/>
    <property type="match status" value="1"/>
</dbReference>
<sequence length="653" mass="72697">MKKSVKWFAVAGVTLASTVLLVACSGNSKSASSIYSYVYTTEPDTLDYLNTTKATVSETVSQGVDGLLENDKYGNLAPSLAEDWTVSKDGLTYTYKIRKGAKWYTNEGEEYAAVKAQDFVAGLKHAADIKSSALFLVQNSIKGLDAYVKGDDKDFSHVGIKAVDDQTIQYTLNQPESFWNSKTTMGILYPVNEEFLNSKGKDFGKAGDPTSILYNGPFLLKNMTSKSVIEYSKNEHYWDKDKVKIDGIKLSYYDGQDVETLIRGFGDGAYSQARVFPTSSNYASVEKKYKNNLFYTAQSADTAFNYFNVNRQSYSHTAKTTEAQKTSTQKAVQNKDFRQAINFAVDRTAYAAQVNGKEGASHILRTSLVPTNFVQVGDKDFGQIVDEKLPTLGDEWKGVSLADGQDNLHNVDKAKAEFAKAKEALQAEGVEFPIHLDVPVSQNAQDLVQRESSFKQSVEEALGKENVVVDLNMMSEDDYNNVGFFAETPAQKDYDMYGLAWSPDYADPSSYLDIFSPKNGNNLKELGLGEKDTELINKVGLNDYQTLLDDANSETTDIAKRYEKYAAAQAWLSDSSLILPLYSSGGAPGVQRKVPFVESFALVGNKGKNYYKYVELQKDPVTTKEYESARKKWLEEKAKSNEEYQKDLEKHVK</sequence>
<dbReference type="PIRSF" id="PIRSF002741">
    <property type="entry name" value="MppA"/>
    <property type="match status" value="1"/>
</dbReference>
<evidence type="ECO:0000259" key="8">
    <source>
        <dbReference type="Pfam" id="PF00496"/>
    </source>
</evidence>
<dbReference type="InterPro" id="IPR039424">
    <property type="entry name" value="SBP_5"/>
</dbReference>
<evidence type="ECO:0000313" key="9">
    <source>
        <dbReference type="EMBL" id="SUN77500.1"/>
    </source>
</evidence>
<evidence type="ECO:0000256" key="4">
    <source>
        <dbReference type="ARBA" id="ARBA00022729"/>
    </source>
</evidence>
<keyword evidence="3" id="KW-0813">Transport</keyword>
<dbReference type="PROSITE" id="PS51257">
    <property type="entry name" value="PROKAR_LIPOPROTEIN"/>
    <property type="match status" value="1"/>
</dbReference>
<dbReference type="Gene3D" id="3.40.190.10">
    <property type="entry name" value="Periplasmic binding protein-like II"/>
    <property type="match status" value="1"/>
</dbReference>
<feature type="domain" description="Solute-binding protein family 5" evidence="8">
    <location>
        <begin position="76"/>
        <end position="521"/>
    </location>
</feature>
<keyword evidence="5" id="KW-0571">Peptide transport</keyword>
<evidence type="ECO:0000256" key="6">
    <source>
        <dbReference type="ARBA" id="ARBA00022927"/>
    </source>
</evidence>
<dbReference type="InterPro" id="IPR000914">
    <property type="entry name" value="SBP_5_dom"/>
</dbReference>
<proteinExistence type="inferred from homology"/>
<dbReference type="PROSITE" id="PS01040">
    <property type="entry name" value="SBP_BACTERIAL_5"/>
    <property type="match status" value="1"/>
</dbReference>
<evidence type="ECO:0000256" key="3">
    <source>
        <dbReference type="ARBA" id="ARBA00022448"/>
    </source>
</evidence>
<comment type="subcellular location">
    <subcellularLocation>
        <location evidence="1">Cell membrane</location>
        <topology evidence="1">Lipid-anchor</topology>
    </subcellularLocation>
</comment>
<evidence type="ECO:0000313" key="10">
    <source>
        <dbReference type="Proteomes" id="UP000254634"/>
    </source>
</evidence>
<accession>A0A380L1P8</accession>
<comment type="similarity">
    <text evidence="2">Belongs to the bacterial solute-binding protein 5 family.</text>
</comment>
<feature type="signal peptide" evidence="7">
    <location>
        <begin position="1"/>
        <end position="22"/>
    </location>
</feature>
<dbReference type="OrthoDB" id="403896at2"/>
<dbReference type="PANTHER" id="PTHR30290:SF10">
    <property type="entry name" value="PERIPLASMIC OLIGOPEPTIDE-BINDING PROTEIN-RELATED"/>
    <property type="match status" value="1"/>
</dbReference>
<dbReference type="Pfam" id="PF00496">
    <property type="entry name" value="SBP_bac_5"/>
    <property type="match status" value="1"/>
</dbReference>
<organism evidence="9 10">
    <name type="scientific">Streptococcus massiliensis</name>
    <dbReference type="NCBI Taxonomy" id="313439"/>
    <lineage>
        <taxon>Bacteria</taxon>
        <taxon>Bacillati</taxon>
        <taxon>Bacillota</taxon>
        <taxon>Bacilli</taxon>
        <taxon>Lactobacillales</taxon>
        <taxon>Streptococcaceae</taxon>
        <taxon>Streptococcus</taxon>
    </lineage>
</organism>
<evidence type="ECO:0000256" key="7">
    <source>
        <dbReference type="SAM" id="SignalP"/>
    </source>
</evidence>
<keyword evidence="10" id="KW-1185">Reference proteome</keyword>
<dbReference type="GO" id="GO:0042597">
    <property type="term" value="C:periplasmic space"/>
    <property type="evidence" value="ECO:0007669"/>
    <property type="project" value="UniProtKB-ARBA"/>
</dbReference>
<dbReference type="PANTHER" id="PTHR30290">
    <property type="entry name" value="PERIPLASMIC BINDING COMPONENT OF ABC TRANSPORTER"/>
    <property type="match status" value="1"/>
</dbReference>
<dbReference type="GO" id="GO:1904680">
    <property type="term" value="F:peptide transmembrane transporter activity"/>
    <property type="evidence" value="ECO:0007669"/>
    <property type="project" value="TreeGrafter"/>
</dbReference>
<dbReference type="RefSeq" id="WP_018370870.1">
    <property type="nucleotide sequence ID" value="NZ_UHFR01000005.1"/>
</dbReference>